<reference evidence="3 4" key="1">
    <citation type="submission" date="2024-12" db="EMBL/GenBank/DDBJ databases">
        <title>The coexistence of Mycolicibacterium septicum and Mycolicibacterium nivoides in clinical samples.</title>
        <authorList>
            <person name="Wang C."/>
            <person name="Feng Y."/>
            <person name="Zong Z."/>
        </authorList>
    </citation>
    <scope>NUCLEOTIDE SEQUENCE [LARGE SCALE GENOMIC DNA]</scope>
    <source>
        <strain evidence="3 4">120310</strain>
    </source>
</reference>
<comment type="caution">
    <text evidence="3">The sequence shown here is derived from an EMBL/GenBank/DDBJ whole genome shotgun (WGS) entry which is preliminary data.</text>
</comment>
<organism evidence="3 4">
    <name type="scientific">Mycolicibacterium septicum</name>
    <dbReference type="NCBI Taxonomy" id="98668"/>
    <lineage>
        <taxon>Bacteria</taxon>
        <taxon>Bacillati</taxon>
        <taxon>Actinomycetota</taxon>
        <taxon>Actinomycetes</taxon>
        <taxon>Mycobacteriales</taxon>
        <taxon>Mycobacteriaceae</taxon>
        <taxon>Mycolicibacterium</taxon>
    </lineage>
</organism>
<feature type="domain" description="DNA primase/polymerase bifunctional N-terminal" evidence="2">
    <location>
        <begin position="57"/>
        <end position="172"/>
    </location>
</feature>
<accession>A0ABW9M3N7</accession>
<sequence>MSSTVASVPNVNGLSIRDAACQYLDHGIWLAPFDPRKGNGKACWNLVGYNELLRTPTDLEDFMVWHDLDRLALATSPGEIGCVVIDCDKPELLPADWLADLGRAPFIATRPMESSVRGHYWFQLPPASATIGNSERPWGDLRSVGGGIVLPPFDNFGHVRTVVRSGTPPVLPERIAQTLAAGAGVSGVVDLKTFLAQHNQENHLADGKIKGIVGLHTQVLRKTGSRHIAAKKALVTGFSEARLGYCSAQRVYRVVRNLWEKNTDELEKLAAWCAEVAQSTDLGELKDKSDRGPGSDSRTYAHAFK</sequence>
<dbReference type="Proteomes" id="UP001635817">
    <property type="component" value="Unassembled WGS sequence"/>
</dbReference>
<feature type="region of interest" description="Disordered" evidence="1">
    <location>
        <begin position="283"/>
        <end position="305"/>
    </location>
</feature>
<feature type="compositionally biased region" description="Basic and acidic residues" evidence="1">
    <location>
        <begin position="283"/>
        <end position="293"/>
    </location>
</feature>
<evidence type="ECO:0000256" key="1">
    <source>
        <dbReference type="SAM" id="MobiDB-lite"/>
    </source>
</evidence>
<dbReference type="EMBL" id="JBKBDE010000010">
    <property type="protein sequence ID" value="MFN6553757.1"/>
    <property type="molecule type" value="Genomic_DNA"/>
</dbReference>
<evidence type="ECO:0000313" key="4">
    <source>
        <dbReference type="Proteomes" id="UP001635817"/>
    </source>
</evidence>
<dbReference type="InterPro" id="IPR015330">
    <property type="entry name" value="DNA_primase/pol_bifunc_N"/>
</dbReference>
<proteinExistence type="predicted"/>
<gene>
    <name evidence="3" type="ORF">ACK4CP_25430</name>
</gene>
<evidence type="ECO:0000313" key="3">
    <source>
        <dbReference type="EMBL" id="MFN6553757.1"/>
    </source>
</evidence>
<dbReference type="RefSeq" id="WP_409551979.1">
    <property type="nucleotide sequence ID" value="NZ_JBKBDE010000010.1"/>
</dbReference>
<dbReference type="Pfam" id="PF09250">
    <property type="entry name" value="Prim-Pol"/>
    <property type="match status" value="1"/>
</dbReference>
<dbReference type="SUPFAM" id="SSF56747">
    <property type="entry name" value="Prim-pol domain"/>
    <property type="match status" value="1"/>
</dbReference>
<evidence type="ECO:0000259" key="2">
    <source>
        <dbReference type="Pfam" id="PF09250"/>
    </source>
</evidence>
<protein>
    <submittedName>
        <fullName evidence="3">Bifunctional DNA primase/polymerase</fullName>
    </submittedName>
</protein>
<name>A0ABW9M3N7_9MYCO</name>
<keyword evidence="4" id="KW-1185">Reference proteome</keyword>